<dbReference type="Proteomes" id="UP000231846">
    <property type="component" value="Unassembled WGS sequence"/>
</dbReference>
<gene>
    <name evidence="2" type="ORF">CQW34_01894</name>
</gene>
<dbReference type="PANTHER" id="PTHR42834">
    <property type="entry name" value="ENDONUCLEASE/EXONUCLEASE/PHOSPHATASE FAMILY PROTEIN (AFU_ORTHOLOGUE AFUA_3G09210)"/>
    <property type="match status" value="1"/>
</dbReference>
<dbReference type="AlphaFoldDB" id="A0A2M9V806"/>
<reference evidence="2 3" key="1">
    <citation type="journal article" date="2017" name="MBio">
        <title>Gut Symbiont Bacteroides fragilis Secretes a Eukaryotic-Like Ubiquitin Protein That Mediates Intraspecies Antagonism.</title>
        <authorList>
            <person name="Chatzidaki-Livanis M."/>
            <person name="Coyne M.J."/>
            <person name="Roelofs K.G."/>
            <person name="Gentyala R.R."/>
            <person name="Caldwell J.M."/>
            <person name="Comstock L.E."/>
        </authorList>
    </citation>
    <scope>NUCLEOTIDE SEQUENCE [LARGE SCALE GENOMIC DNA]</scope>
    <source>
        <strain evidence="2 3">12905</strain>
    </source>
</reference>
<dbReference type="Pfam" id="PF19580">
    <property type="entry name" value="Exo_endo_phos_3"/>
    <property type="match status" value="1"/>
</dbReference>
<comment type="caution">
    <text evidence="2">The sequence shown here is derived from an EMBL/GenBank/DDBJ whole genome shotgun (WGS) entry which is preliminary data.</text>
</comment>
<dbReference type="SUPFAM" id="SSF56219">
    <property type="entry name" value="DNase I-like"/>
    <property type="match status" value="1"/>
</dbReference>
<sequence>MNHIHHRITRIGTDSSISNEINLQSVPIRVICGELKNKYMKKLIIAFNFLLLLAVGGRAQDHADGLYSVAFYNLENLFDTIHDTGKNDYEYLPDAAKGWNSEKYRSKLKNLSKVLGELSRDKVPAGPAAIGVAEVENRCVLDDLIRQPELAAGGYRYIHYEGPDKRGIDCALLYDPKQFTPHATALVLSTPFEGDTIHKTRGFLIVGGELAGDKVCLIVNHWPSRGAAEPVRVHAAMQVKALKDSLMRTDPDLKLIIMGDLNDDPMDLSLAVLGAKKHVEDMTEDDLYNPWWVTLEDKGVGTLLYRGKWNLFDQIILSPTLLQATKGLKYDHNEVFMRDYLFQQDGKYKGAPLRTYGGRVWLDGYSDHLPTIIYMRKQ</sequence>
<dbReference type="PANTHER" id="PTHR42834:SF1">
    <property type="entry name" value="ENDONUCLEASE_EXONUCLEASE_PHOSPHATASE FAMILY PROTEIN (AFU_ORTHOLOGUE AFUA_3G09210)"/>
    <property type="match status" value="1"/>
</dbReference>
<dbReference type="InterPro" id="IPR005135">
    <property type="entry name" value="Endo/exonuclease/phosphatase"/>
</dbReference>
<dbReference type="EMBL" id="PDCW01000011">
    <property type="protein sequence ID" value="PJY74801.1"/>
    <property type="molecule type" value="Genomic_DNA"/>
</dbReference>
<accession>A0A2M9V806</accession>
<evidence type="ECO:0000259" key="1">
    <source>
        <dbReference type="Pfam" id="PF19580"/>
    </source>
</evidence>
<dbReference type="Gene3D" id="3.60.10.10">
    <property type="entry name" value="Endonuclease/exonuclease/phosphatase"/>
    <property type="match status" value="1"/>
</dbReference>
<protein>
    <recommendedName>
        <fullName evidence="1">Endonuclease/exonuclease/phosphatase domain-containing protein</fullName>
    </recommendedName>
</protein>
<organism evidence="2 3">
    <name type="scientific">Bacteroides fragilis</name>
    <dbReference type="NCBI Taxonomy" id="817"/>
    <lineage>
        <taxon>Bacteria</taxon>
        <taxon>Pseudomonadati</taxon>
        <taxon>Bacteroidota</taxon>
        <taxon>Bacteroidia</taxon>
        <taxon>Bacteroidales</taxon>
        <taxon>Bacteroidaceae</taxon>
        <taxon>Bacteroides</taxon>
    </lineage>
</organism>
<name>A0A2M9V806_BACFG</name>
<proteinExistence type="predicted"/>
<dbReference type="GO" id="GO:0003824">
    <property type="term" value="F:catalytic activity"/>
    <property type="evidence" value="ECO:0007669"/>
    <property type="project" value="InterPro"/>
</dbReference>
<feature type="domain" description="Endonuclease/exonuclease/phosphatase" evidence="1">
    <location>
        <begin position="68"/>
        <end position="377"/>
    </location>
</feature>
<evidence type="ECO:0000313" key="2">
    <source>
        <dbReference type="EMBL" id="PJY74801.1"/>
    </source>
</evidence>
<evidence type="ECO:0000313" key="3">
    <source>
        <dbReference type="Proteomes" id="UP000231846"/>
    </source>
</evidence>
<dbReference type="InterPro" id="IPR036691">
    <property type="entry name" value="Endo/exonu/phosph_ase_sf"/>
</dbReference>